<dbReference type="GO" id="GO:0005886">
    <property type="term" value="C:plasma membrane"/>
    <property type="evidence" value="ECO:0007669"/>
    <property type="project" value="UniProtKB-SubCell"/>
</dbReference>
<dbReference type="Proteomes" id="UP000214610">
    <property type="component" value="Unassembled WGS sequence"/>
</dbReference>
<dbReference type="EMBL" id="NHMP01000003">
    <property type="protein sequence ID" value="OXE49875.1"/>
    <property type="molecule type" value="Genomic_DNA"/>
</dbReference>
<evidence type="ECO:0000313" key="12">
    <source>
        <dbReference type="Proteomes" id="UP000214610"/>
    </source>
</evidence>
<keyword evidence="4" id="KW-0813">Transport</keyword>
<protein>
    <recommendedName>
        <fullName evidence="3">Sec translocon accessory complex subunit YajC</fullName>
    </recommendedName>
</protein>
<evidence type="ECO:0000256" key="3">
    <source>
        <dbReference type="ARBA" id="ARBA00014962"/>
    </source>
</evidence>
<keyword evidence="12" id="KW-1185">Reference proteome</keyword>
<dbReference type="PANTHER" id="PTHR33909">
    <property type="entry name" value="SEC TRANSLOCON ACCESSORY COMPLEX SUBUNIT YAJC"/>
    <property type="match status" value="1"/>
</dbReference>
<reference evidence="12" key="1">
    <citation type="submission" date="2017-05" db="EMBL/GenBank/DDBJ databases">
        <title>Improved OligoMM genomes.</title>
        <authorList>
            <person name="Garzetti D."/>
        </authorList>
    </citation>
    <scope>NUCLEOTIDE SEQUENCE [LARGE SCALE GENOMIC DNA]</scope>
    <source>
        <strain evidence="12">YL45</strain>
    </source>
</reference>
<keyword evidence="5" id="KW-1003">Cell membrane</keyword>
<evidence type="ECO:0000256" key="8">
    <source>
        <dbReference type="ARBA" id="ARBA00022989"/>
    </source>
</evidence>
<gene>
    <name evidence="11" type="ORF">ADH67_06765</name>
</gene>
<evidence type="ECO:0000256" key="2">
    <source>
        <dbReference type="ARBA" id="ARBA00006742"/>
    </source>
</evidence>
<evidence type="ECO:0000256" key="4">
    <source>
        <dbReference type="ARBA" id="ARBA00022448"/>
    </source>
</evidence>
<evidence type="ECO:0000256" key="5">
    <source>
        <dbReference type="ARBA" id="ARBA00022475"/>
    </source>
</evidence>
<evidence type="ECO:0000256" key="1">
    <source>
        <dbReference type="ARBA" id="ARBA00004162"/>
    </source>
</evidence>
<evidence type="ECO:0000256" key="6">
    <source>
        <dbReference type="ARBA" id="ARBA00022692"/>
    </source>
</evidence>
<keyword evidence="6" id="KW-0812">Transmembrane</keyword>
<dbReference type="AlphaFoldDB" id="A0A227KP72"/>
<dbReference type="NCBIfam" id="TIGR00739">
    <property type="entry name" value="yajC"/>
    <property type="match status" value="1"/>
</dbReference>
<evidence type="ECO:0000256" key="9">
    <source>
        <dbReference type="ARBA" id="ARBA00023010"/>
    </source>
</evidence>
<keyword evidence="7" id="KW-0653">Protein transport</keyword>
<accession>A0A227KP72</accession>
<evidence type="ECO:0000256" key="10">
    <source>
        <dbReference type="ARBA" id="ARBA00023136"/>
    </source>
</evidence>
<comment type="subcellular location">
    <subcellularLocation>
        <location evidence="1">Cell membrane</location>
        <topology evidence="1">Single-pass membrane protein</topology>
    </subcellularLocation>
</comment>
<comment type="caution">
    <text evidence="11">The sequence shown here is derived from an EMBL/GenBank/DDBJ whole genome shotgun (WGS) entry which is preliminary data.</text>
</comment>
<sequence>MMSSFGVMLLIFVVFWFLLIRPQQKRQKEHKKMIDALTIGNEVVTAGGIMGKIVEADENYLVLQIASVDDKPVTITFQRLAVQAVLPKGTVKF</sequence>
<dbReference type="SMART" id="SM01323">
    <property type="entry name" value="YajC"/>
    <property type="match status" value="1"/>
</dbReference>
<evidence type="ECO:0000313" key="11">
    <source>
        <dbReference type="EMBL" id="OXE49875.1"/>
    </source>
</evidence>
<dbReference type="Pfam" id="PF02699">
    <property type="entry name" value="YajC"/>
    <property type="match status" value="1"/>
</dbReference>
<keyword evidence="8" id="KW-1133">Transmembrane helix</keyword>
<evidence type="ECO:0000256" key="7">
    <source>
        <dbReference type="ARBA" id="ARBA00022927"/>
    </source>
</evidence>
<name>A0A227KP72_9BURK</name>
<keyword evidence="10" id="KW-0472">Membrane</keyword>
<dbReference type="GO" id="GO:0015031">
    <property type="term" value="P:protein transport"/>
    <property type="evidence" value="ECO:0007669"/>
    <property type="project" value="UniProtKB-KW"/>
</dbReference>
<comment type="similarity">
    <text evidence="2">Belongs to the YajC family.</text>
</comment>
<keyword evidence="9" id="KW-0811">Translocation</keyword>
<proteinExistence type="inferred from homology"/>
<dbReference type="PANTHER" id="PTHR33909:SF1">
    <property type="entry name" value="SEC TRANSLOCON ACCESSORY COMPLEX SUBUNIT YAJC"/>
    <property type="match status" value="1"/>
</dbReference>
<dbReference type="PRINTS" id="PR01853">
    <property type="entry name" value="YAJCTRNLCASE"/>
</dbReference>
<dbReference type="InterPro" id="IPR003849">
    <property type="entry name" value="Preprotein_translocase_YajC"/>
</dbReference>
<organism evidence="11 12">
    <name type="scientific">Turicimonas muris</name>
    <dbReference type="NCBI Taxonomy" id="1796652"/>
    <lineage>
        <taxon>Bacteria</taxon>
        <taxon>Pseudomonadati</taxon>
        <taxon>Pseudomonadota</taxon>
        <taxon>Betaproteobacteria</taxon>
        <taxon>Burkholderiales</taxon>
        <taxon>Sutterellaceae</taxon>
        <taxon>Turicimonas</taxon>
    </lineage>
</organism>